<accession>A0ABS0DGP8</accession>
<dbReference type="Pfam" id="PF00440">
    <property type="entry name" value="TetR_N"/>
    <property type="match status" value="1"/>
</dbReference>
<dbReference type="InterPro" id="IPR050109">
    <property type="entry name" value="HTH-type_TetR-like_transc_reg"/>
</dbReference>
<dbReference type="InterPro" id="IPR001647">
    <property type="entry name" value="HTH_TetR"/>
</dbReference>
<evidence type="ECO:0000313" key="5">
    <source>
        <dbReference type="Proteomes" id="UP000707731"/>
    </source>
</evidence>
<dbReference type="Gene3D" id="1.10.357.10">
    <property type="entry name" value="Tetracycline Repressor, domain 2"/>
    <property type="match status" value="1"/>
</dbReference>
<dbReference type="InterPro" id="IPR009057">
    <property type="entry name" value="Homeodomain-like_sf"/>
</dbReference>
<evidence type="ECO:0000313" key="4">
    <source>
        <dbReference type="EMBL" id="MBF6357653.1"/>
    </source>
</evidence>
<keyword evidence="5" id="KW-1185">Reference proteome</keyword>
<gene>
    <name evidence="4" type="ORF">IU449_24415</name>
</gene>
<evidence type="ECO:0000256" key="1">
    <source>
        <dbReference type="ARBA" id="ARBA00023125"/>
    </source>
</evidence>
<dbReference type="PANTHER" id="PTHR30055">
    <property type="entry name" value="HTH-TYPE TRANSCRIPTIONAL REGULATOR RUTR"/>
    <property type="match status" value="1"/>
</dbReference>
<proteinExistence type="predicted"/>
<dbReference type="EMBL" id="JADLQN010000006">
    <property type="protein sequence ID" value="MBF6357653.1"/>
    <property type="molecule type" value="Genomic_DNA"/>
</dbReference>
<feature type="domain" description="HTH tetR-type" evidence="3">
    <location>
        <begin position="17"/>
        <end position="77"/>
    </location>
</feature>
<name>A0ABS0DGP8_9NOCA</name>
<protein>
    <submittedName>
        <fullName evidence="4">TetR/AcrR family transcriptional regulator</fullName>
    </submittedName>
</protein>
<evidence type="ECO:0000259" key="3">
    <source>
        <dbReference type="PROSITE" id="PS50977"/>
    </source>
</evidence>
<sequence>MSSPRLWRGQTMDDRSADRREQLLAVATEILGTAGASAVTMRAVTRQANLSPRYFYESFHSREALLRAVYDQVEADLMTRIQKLPPTGDLRAGARAVVDLCAQFFEEDARRARILLREPLGDDTLHEHSAARMPSFIRALVPLLGAEAGALVPADDATLAIQATALNGALVALYLDWTDGRLTVERDRLASVAVDIAFALAAVAHRDN</sequence>
<feature type="DNA-binding region" description="H-T-H motif" evidence="2">
    <location>
        <begin position="40"/>
        <end position="59"/>
    </location>
</feature>
<dbReference type="SUPFAM" id="SSF46689">
    <property type="entry name" value="Homeodomain-like"/>
    <property type="match status" value="1"/>
</dbReference>
<comment type="caution">
    <text evidence="4">The sequence shown here is derived from an EMBL/GenBank/DDBJ whole genome shotgun (WGS) entry which is preliminary data.</text>
</comment>
<reference evidence="4 5" key="1">
    <citation type="submission" date="2020-10" db="EMBL/GenBank/DDBJ databases">
        <title>Identification of Nocardia species via Next-generation sequencing and recognition of intraspecies genetic diversity.</title>
        <authorList>
            <person name="Li P."/>
            <person name="Li P."/>
            <person name="Lu B."/>
        </authorList>
    </citation>
    <scope>NUCLEOTIDE SEQUENCE [LARGE SCALE GENOMIC DNA]</scope>
    <source>
        <strain evidence="4 5">BJ06-0143</strain>
    </source>
</reference>
<dbReference type="RefSeq" id="WP_195004494.1">
    <property type="nucleotide sequence ID" value="NZ_JADLQN010000006.1"/>
</dbReference>
<organism evidence="4 5">
    <name type="scientific">Nocardia higoensis</name>
    <dbReference type="NCBI Taxonomy" id="228599"/>
    <lineage>
        <taxon>Bacteria</taxon>
        <taxon>Bacillati</taxon>
        <taxon>Actinomycetota</taxon>
        <taxon>Actinomycetes</taxon>
        <taxon>Mycobacteriales</taxon>
        <taxon>Nocardiaceae</taxon>
        <taxon>Nocardia</taxon>
    </lineage>
</organism>
<dbReference type="PROSITE" id="PS50977">
    <property type="entry name" value="HTH_TETR_2"/>
    <property type="match status" value="1"/>
</dbReference>
<evidence type="ECO:0000256" key="2">
    <source>
        <dbReference type="PROSITE-ProRule" id="PRU00335"/>
    </source>
</evidence>
<keyword evidence="1 2" id="KW-0238">DNA-binding</keyword>
<dbReference type="Proteomes" id="UP000707731">
    <property type="component" value="Unassembled WGS sequence"/>
</dbReference>
<dbReference type="PANTHER" id="PTHR30055:SF209">
    <property type="entry name" value="POSSIBLE TRANSCRIPTIONAL REGULATORY PROTEIN (PROBABLY TETR-FAMILY)"/>
    <property type="match status" value="1"/>
</dbReference>